<dbReference type="AlphaFoldDB" id="A0A1G6RJT4"/>
<evidence type="ECO:0000256" key="1">
    <source>
        <dbReference type="PROSITE-ProRule" id="PRU00169"/>
    </source>
</evidence>
<keyword evidence="5" id="KW-1185">Reference proteome</keyword>
<dbReference type="Gene3D" id="3.40.50.2300">
    <property type="match status" value="1"/>
</dbReference>
<dbReference type="PROSITE" id="PS50930">
    <property type="entry name" value="HTH_LYTTR"/>
    <property type="match status" value="1"/>
</dbReference>
<dbReference type="InterPro" id="IPR011006">
    <property type="entry name" value="CheY-like_superfamily"/>
</dbReference>
<evidence type="ECO:0000259" key="3">
    <source>
        <dbReference type="PROSITE" id="PS50930"/>
    </source>
</evidence>
<dbReference type="STRING" id="1285928.SAMN04487894_105303"/>
<dbReference type="GO" id="GO:0003677">
    <property type="term" value="F:DNA binding"/>
    <property type="evidence" value="ECO:0007669"/>
    <property type="project" value="InterPro"/>
</dbReference>
<dbReference type="Proteomes" id="UP000198757">
    <property type="component" value="Unassembled WGS sequence"/>
</dbReference>
<dbReference type="PANTHER" id="PTHR37299">
    <property type="entry name" value="TRANSCRIPTIONAL REGULATOR-RELATED"/>
    <property type="match status" value="1"/>
</dbReference>
<proteinExistence type="predicted"/>
<dbReference type="GO" id="GO:0000156">
    <property type="term" value="F:phosphorelay response regulator activity"/>
    <property type="evidence" value="ECO:0007669"/>
    <property type="project" value="InterPro"/>
</dbReference>
<name>A0A1G6RJT4_NIADE</name>
<dbReference type="Pfam" id="PF04397">
    <property type="entry name" value="LytTR"/>
    <property type="match status" value="1"/>
</dbReference>
<dbReference type="InterPro" id="IPR046947">
    <property type="entry name" value="LytR-like"/>
</dbReference>
<dbReference type="RefSeq" id="WP_090390267.1">
    <property type="nucleotide sequence ID" value="NZ_FMZO01000005.1"/>
</dbReference>
<gene>
    <name evidence="4" type="ORF">SAMN04487894_105303</name>
</gene>
<dbReference type="OrthoDB" id="2168082at2"/>
<organism evidence="4 5">
    <name type="scientific">Niabella drilacis (strain DSM 25811 / CCM 8410 / CCUG 62505 / LMG 26954 / E90)</name>
    <dbReference type="NCBI Taxonomy" id="1285928"/>
    <lineage>
        <taxon>Bacteria</taxon>
        <taxon>Pseudomonadati</taxon>
        <taxon>Bacteroidota</taxon>
        <taxon>Chitinophagia</taxon>
        <taxon>Chitinophagales</taxon>
        <taxon>Chitinophagaceae</taxon>
        <taxon>Niabella</taxon>
    </lineage>
</organism>
<evidence type="ECO:0000313" key="5">
    <source>
        <dbReference type="Proteomes" id="UP000198757"/>
    </source>
</evidence>
<feature type="domain" description="HTH LytTR-type" evidence="3">
    <location>
        <begin position="149"/>
        <end position="206"/>
    </location>
</feature>
<keyword evidence="1" id="KW-0597">Phosphoprotein</keyword>
<protein>
    <submittedName>
        <fullName evidence="4">Two component transcriptional regulator, LytTR family</fullName>
    </submittedName>
</protein>
<dbReference type="SMART" id="SM00448">
    <property type="entry name" value="REC"/>
    <property type="match status" value="1"/>
</dbReference>
<evidence type="ECO:0000313" key="4">
    <source>
        <dbReference type="EMBL" id="SDD04691.1"/>
    </source>
</evidence>
<accession>A0A1G6RJT4</accession>
<dbReference type="SUPFAM" id="SSF52172">
    <property type="entry name" value="CheY-like"/>
    <property type="match status" value="1"/>
</dbReference>
<dbReference type="InterPro" id="IPR007492">
    <property type="entry name" value="LytTR_DNA-bd_dom"/>
</dbReference>
<dbReference type="SMART" id="SM00850">
    <property type="entry name" value="LytTR"/>
    <property type="match status" value="1"/>
</dbReference>
<feature type="modified residue" description="4-aspartylphosphate" evidence="1">
    <location>
        <position position="57"/>
    </location>
</feature>
<dbReference type="InterPro" id="IPR001789">
    <property type="entry name" value="Sig_transdc_resp-reg_receiver"/>
</dbReference>
<dbReference type="Pfam" id="PF00072">
    <property type="entry name" value="Response_reg"/>
    <property type="match status" value="1"/>
</dbReference>
<sequence length="238" mass="26998">MTNNIRCICIDDEPDDLLLLNEYIKTDPLLTCAGCFSSASDGLQAILSLQPDLVFLDIEMPGATGLEILKQLKDRIELAVFVTSHPEFALESFELSAFDYILKPVTEKRFASTVQRLKDYWNMKQKAITYELLHGTEILLISEGRHKTKLPVNEIIYLEAMQNYTKVVTRQRSYLTLVGFNAFLNKLPQTGFLRIHRSYAVASDKINGWVSSDEIICGNATLPVGKTYKEIVKNEITR</sequence>
<feature type="domain" description="Response regulatory" evidence="2">
    <location>
        <begin position="6"/>
        <end position="118"/>
    </location>
</feature>
<evidence type="ECO:0000259" key="2">
    <source>
        <dbReference type="PROSITE" id="PS50110"/>
    </source>
</evidence>
<dbReference type="PANTHER" id="PTHR37299:SF1">
    <property type="entry name" value="STAGE 0 SPORULATION PROTEIN A HOMOLOG"/>
    <property type="match status" value="1"/>
</dbReference>
<dbReference type="Gene3D" id="2.40.50.1020">
    <property type="entry name" value="LytTr DNA-binding domain"/>
    <property type="match status" value="1"/>
</dbReference>
<reference evidence="5" key="1">
    <citation type="submission" date="2016-10" db="EMBL/GenBank/DDBJ databases">
        <authorList>
            <person name="Varghese N."/>
            <person name="Submissions S."/>
        </authorList>
    </citation>
    <scope>NUCLEOTIDE SEQUENCE [LARGE SCALE GENOMIC DNA]</scope>
    <source>
        <strain evidence="5">DSM 25811 / CCM 8410 / LMG 26954 / E90</strain>
    </source>
</reference>
<dbReference type="PROSITE" id="PS50110">
    <property type="entry name" value="RESPONSE_REGULATORY"/>
    <property type="match status" value="1"/>
</dbReference>
<dbReference type="EMBL" id="FMZO01000005">
    <property type="protein sequence ID" value="SDD04691.1"/>
    <property type="molecule type" value="Genomic_DNA"/>
</dbReference>